<comment type="caution">
    <text evidence="2">The sequence shown here is derived from an EMBL/GenBank/DDBJ whole genome shotgun (WGS) entry which is preliminary data.</text>
</comment>
<dbReference type="Proteomes" id="UP001159363">
    <property type="component" value="Chromosome 1"/>
</dbReference>
<protein>
    <submittedName>
        <fullName evidence="2">Uncharacterized protein</fullName>
    </submittedName>
</protein>
<gene>
    <name evidence="2" type="ORF">PR048_001564</name>
</gene>
<feature type="compositionally biased region" description="Basic and acidic residues" evidence="1">
    <location>
        <begin position="1"/>
        <end position="17"/>
    </location>
</feature>
<accession>A0ABQ9IHU8</accession>
<evidence type="ECO:0000256" key="1">
    <source>
        <dbReference type="SAM" id="MobiDB-lite"/>
    </source>
</evidence>
<feature type="region of interest" description="Disordered" evidence="1">
    <location>
        <begin position="1"/>
        <end position="20"/>
    </location>
</feature>
<feature type="region of interest" description="Disordered" evidence="1">
    <location>
        <begin position="30"/>
        <end position="49"/>
    </location>
</feature>
<keyword evidence="3" id="KW-1185">Reference proteome</keyword>
<sequence>MEQHRNERTGETGDPRENTLTNGIVRHDSHMRNSGVTWPGIEPGSTWGRRADAGRRRFFGTADSCWQDLTAPAQRSAAQQVRIVVRNSGASARSRGLISTGLTTPCRGRAHLSARRTRNRRSSWHGAGGGGGGWWWKEPLVQQSGGENGRLCIRLRSASGHYWFFFFFPSRLTCPPVDDLAIGPAGAHERRYQFADPRDATAGSLTPQPPSWLLVAVQEKATPALASTHCRTHDVSTVRLRCGAAVAELLACSPPDKTNWVRPPVGSLRIFTTYFPEERKAYEITILPVCVGVWLCVLGVCLLGRCDAMRCDALRCDTLRCDGATVRRSASTTSAVARNSGVAIVGDSRRRRRRTSVYPGSLLDFCTSLPCRMMPLVSEFSWGSPELELSLSRHPRHTAEAWSLLQHGSIVASCHAHSEGWFGGPWLNGGGLTLLLLHPGPGVVQGHVTEHPTLQKRYFDVRRNSSLTPHVNALLGRIHSLIGFAAPRERMLFLIGGFVLRNIPYFLGCSSAKHYKIIFTPWISGSPIGAPRWCVTGWWRHVVKVTYEGGEGSHRFRGRYGPAGPILPDQQARLEDVRRGARQTHPRRSEAARANIMSFLANQILERRSPTSDWYPTRQLAAQPIGNLSLLAVANQARGPFLESRAVNKRIVPSVYLYTLMVNSKGVIFYMNASLSWGDSMFAGNAPD</sequence>
<dbReference type="EMBL" id="JARBHB010000001">
    <property type="protein sequence ID" value="KAJ8896221.1"/>
    <property type="molecule type" value="Genomic_DNA"/>
</dbReference>
<name>A0ABQ9IHU8_9NEOP</name>
<reference evidence="2 3" key="1">
    <citation type="submission" date="2023-02" db="EMBL/GenBank/DDBJ databases">
        <title>LHISI_Scaffold_Assembly.</title>
        <authorList>
            <person name="Stuart O.P."/>
            <person name="Cleave R."/>
            <person name="Magrath M.J.L."/>
            <person name="Mikheyev A.S."/>
        </authorList>
    </citation>
    <scope>NUCLEOTIDE SEQUENCE [LARGE SCALE GENOMIC DNA]</scope>
    <source>
        <strain evidence="2">Daus_M_001</strain>
        <tissue evidence="2">Leg muscle</tissue>
    </source>
</reference>
<evidence type="ECO:0000313" key="2">
    <source>
        <dbReference type="EMBL" id="KAJ8896221.1"/>
    </source>
</evidence>
<organism evidence="2 3">
    <name type="scientific">Dryococelus australis</name>
    <dbReference type="NCBI Taxonomy" id="614101"/>
    <lineage>
        <taxon>Eukaryota</taxon>
        <taxon>Metazoa</taxon>
        <taxon>Ecdysozoa</taxon>
        <taxon>Arthropoda</taxon>
        <taxon>Hexapoda</taxon>
        <taxon>Insecta</taxon>
        <taxon>Pterygota</taxon>
        <taxon>Neoptera</taxon>
        <taxon>Polyneoptera</taxon>
        <taxon>Phasmatodea</taxon>
        <taxon>Verophasmatodea</taxon>
        <taxon>Anareolatae</taxon>
        <taxon>Phasmatidae</taxon>
        <taxon>Eurycanthinae</taxon>
        <taxon>Dryococelus</taxon>
    </lineage>
</organism>
<proteinExistence type="predicted"/>
<evidence type="ECO:0000313" key="3">
    <source>
        <dbReference type="Proteomes" id="UP001159363"/>
    </source>
</evidence>